<keyword evidence="1" id="KW-0812">Transmembrane</keyword>
<evidence type="ECO:0000256" key="1">
    <source>
        <dbReference type="SAM" id="Phobius"/>
    </source>
</evidence>
<reference evidence="2" key="1">
    <citation type="submission" date="2021-02" db="EMBL/GenBank/DDBJ databases">
        <title>First Annotated Genome of the Yellow-green Alga Tribonema minus.</title>
        <authorList>
            <person name="Mahan K.M."/>
        </authorList>
    </citation>
    <scope>NUCLEOTIDE SEQUENCE</scope>
    <source>
        <strain evidence="2">UTEX B ZZ1240</strain>
    </source>
</reference>
<dbReference type="AlphaFoldDB" id="A0A835YML0"/>
<protein>
    <submittedName>
        <fullName evidence="2">Uncharacterized protein</fullName>
    </submittedName>
</protein>
<keyword evidence="1" id="KW-1133">Transmembrane helix</keyword>
<evidence type="ECO:0000313" key="2">
    <source>
        <dbReference type="EMBL" id="KAG5177238.1"/>
    </source>
</evidence>
<name>A0A835YML0_9STRA</name>
<gene>
    <name evidence="2" type="ORF">JKP88DRAFT_226718</name>
</gene>
<sequence length="225" mass="24031">MVTYTYFVLLLGVLISHMAFVLAFIPATGVSTAAPKATPASAFIGCCQSDEMLRLHPLLDSKRARSAAPLSMTQEPAPQAPMPEWVVQGVKYALVAAAAVLLQHEYYQDRSFATTAAAVLDLKTSASDLKAAVADLKSSMTLSEFTLKQYIDKSTDEVKDSVKMVMVVTASVGAVLSLPLVIGALTVVKGAVSRIVNGAGDKASKAAVKPEEAGKEDAPWWRWWE</sequence>
<evidence type="ECO:0000313" key="3">
    <source>
        <dbReference type="Proteomes" id="UP000664859"/>
    </source>
</evidence>
<accession>A0A835YML0</accession>
<comment type="caution">
    <text evidence="2">The sequence shown here is derived from an EMBL/GenBank/DDBJ whole genome shotgun (WGS) entry which is preliminary data.</text>
</comment>
<organism evidence="2 3">
    <name type="scientific">Tribonema minus</name>
    <dbReference type="NCBI Taxonomy" id="303371"/>
    <lineage>
        <taxon>Eukaryota</taxon>
        <taxon>Sar</taxon>
        <taxon>Stramenopiles</taxon>
        <taxon>Ochrophyta</taxon>
        <taxon>PX clade</taxon>
        <taxon>Xanthophyceae</taxon>
        <taxon>Tribonematales</taxon>
        <taxon>Tribonemataceae</taxon>
        <taxon>Tribonema</taxon>
    </lineage>
</organism>
<keyword evidence="3" id="KW-1185">Reference proteome</keyword>
<keyword evidence="1" id="KW-0472">Membrane</keyword>
<proteinExistence type="predicted"/>
<dbReference type="Proteomes" id="UP000664859">
    <property type="component" value="Unassembled WGS sequence"/>
</dbReference>
<feature type="transmembrane region" description="Helical" evidence="1">
    <location>
        <begin position="164"/>
        <end position="188"/>
    </location>
</feature>
<dbReference type="EMBL" id="JAFCMP010000527">
    <property type="protein sequence ID" value="KAG5177238.1"/>
    <property type="molecule type" value="Genomic_DNA"/>
</dbReference>